<dbReference type="InterPro" id="IPR046945">
    <property type="entry name" value="RHMD-like"/>
</dbReference>
<dbReference type="Pfam" id="PF02746">
    <property type="entry name" value="MR_MLE_N"/>
    <property type="match status" value="1"/>
</dbReference>
<dbReference type="GO" id="GO:0016052">
    <property type="term" value="P:carbohydrate catabolic process"/>
    <property type="evidence" value="ECO:0007669"/>
    <property type="project" value="TreeGrafter"/>
</dbReference>
<evidence type="ECO:0000256" key="2">
    <source>
        <dbReference type="ARBA" id="ARBA00022723"/>
    </source>
</evidence>
<evidence type="ECO:0000259" key="4">
    <source>
        <dbReference type="SMART" id="SM00922"/>
    </source>
</evidence>
<dbReference type="PANTHER" id="PTHR13794">
    <property type="entry name" value="ENOLASE SUPERFAMILY, MANDELATE RACEMASE"/>
    <property type="match status" value="1"/>
</dbReference>
<proteinExistence type="predicted"/>
<keyword evidence="3" id="KW-0460">Magnesium</keyword>
<dbReference type="RefSeq" id="WP_092653488.1">
    <property type="nucleotide sequence ID" value="NZ_LT629732.1"/>
</dbReference>
<dbReference type="Gene3D" id="3.20.20.120">
    <property type="entry name" value="Enolase-like C-terminal domain"/>
    <property type="match status" value="1"/>
</dbReference>
<reference evidence="5 6" key="1">
    <citation type="submission" date="2016-10" db="EMBL/GenBank/DDBJ databases">
        <authorList>
            <person name="de Groot N.N."/>
        </authorList>
    </citation>
    <scope>NUCLEOTIDE SEQUENCE [LARGE SCALE GENOMIC DNA]</scope>
    <source>
        <strain evidence="5 6">DSM 22024</strain>
    </source>
</reference>
<feature type="domain" description="Mandelate racemase/muconate lactonizing enzyme C-terminal" evidence="4">
    <location>
        <begin position="148"/>
        <end position="245"/>
    </location>
</feature>
<evidence type="ECO:0000256" key="3">
    <source>
        <dbReference type="ARBA" id="ARBA00022842"/>
    </source>
</evidence>
<dbReference type="GO" id="GO:0000287">
    <property type="term" value="F:magnesium ion binding"/>
    <property type="evidence" value="ECO:0007669"/>
    <property type="project" value="TreeGrafter"/>
</dbReference>
<sequence>MRVKEVRTAYSVRPHAARPIRDALQTLTGGGSVSVEIESEGGLVGRGSSSFGRIDGAPKALSVFIDEVLAPLVVGQDATRIPAIVESLKMETEYHGTAGFATFGISAVDVALWDLLGKAHGVPTYQLWGAHRDRVPAYAMVGWSNYDLDELRQQCGEAVAQGFRGVKIKVGAGDLDDDVRRIEAVRSQVGPDVALMVDANQVLTLSEALRRGEAFGELGVTWFEEPLPAQDFAGYAELTSRLLIPVAAGENLYGARQFREFFQRRGCDIVQPDLRRAGGPTEIRAVGALASAFGVPYASHGGGPAALSLLLCAPTAVWLETGLRSSPSAFPRLEGGCALAPQGPGFEWE</sequence>
<dbReference type="SUPFAM" id="SSF51604">
    <property type="entry name" value="Enolase C-terminal domain-like"/>
    <property type="match status" value="1"/>
</dbReference>
<name>A0A1H1RTY8_9ACTN</name>
<organism evidence="5 6">
    <name type="scientific">Actinopolymorpha singaporensis</name>
    <dbReference type="NCBI Taxonomy" id="117157"/>
    <lineage>
        <taxon>Bacteria</taxon>
        <taxon>Bacillati</taxon>
        <taxon>Actinomycetota</taxon>
        <taxon>Actinomycetes</taxon>
        <taxon>Propionibacteriales</taxon>
        <taxon>Actinopolymorphaceae</taxon>
        <taxon>Actinopolymorpha</taxon>
    </lineage>
</organism>
<dbReference type="InterPro" id="IPR013342">
    <property type="entry name" value="Mandelate_racemase_C"/>
</dbReference>
<dbReference type="InterPro" id="IPR013341">
    <property type="entry name" value="Mandelate_racemase_N_dom"/>
</dbReference>
<dbReference type="AlphaFoldDB" id="A0A1H1RTY8"/>
<dbReference type="EMBL" id="LT629732">
    <property type="protein sequence ID" value="SDS39006.1"/>
    <property type="molecule type" value="Genomic_DNA"/>
</dbReference>
<dbReference type="STRING" id="117157.SAMN04489717_2541"/>
<keyword evidence="2" id="KW-0479">Metal-binding</keyword>
<dbReference type="Proteomes" id="UP000198983">
    <property type="component" value="Chromosome I"/>
</dbReference>
<dbReference type="SMART" id="SM00922">
    <property type="entry name" value="MR_MLE"/>
    <property type="match status" value="1"/>
</dbReference>
<evidence type="ECO:0000313" key="5">
    <source>
        <dbReference type="EMBL" id="SDS39006.1"/>
    </source>
</evidence>
<dbReference type="InterPro" id="IPR036849">
    <property type="entry name" value="Enolase-like_C_sf"/>
</dbReference>
<protein>
    <submittedName>
        <fullName evidence="5">L-alanine-DL-glutamate epimerase</fullName>
    </submittedName>
</protein>
<gene>
    <name evidence="5" type="ORF">SAMN04489717_2541</name>
</gene>
<comment type="cofactor">
    <cofactor evidence="1">
        <name>Mg(2+)</name>
        <dbReference type="ChEBI" id="CHEBI:18420"/>
    </cofactor>
</comment>
<dbReference type="SUPFAM" id="SSF54826">
    <property type="entry name" value="Enolase N-terminal domain-like"/>
    <property type="match status" value="1"/>
</dbReference>
<evidence type="ECO:0000256" key="1">
    <source>
        <dbReference type="ARBA" id="ARBA00001946"/>
    </source>
</evidence>
<keyword evidence="6" id="KW-1185">Reference proteome</keyword>
<accession>A0A1H1RTY8</accession>
<dbReference type="CDD" id="cd03316">
    <property type="entry name" value="MR_like"/>
    <property type="match status" value="1"/>
</dbReference>
<evidence type="ECO:0000313" key="6">
    <source>
        <dbReference type="Proteomes" id="UP000198983"/>
    </source>
</evidence>
<dbReference type="SFLD" id="SFLDS00001">
    <property type="entry name" value="Enolase"/>
    <property type="match status" value="1"/>
</dbReference>
<dbReference type="InterPro" id="IPR029065">
    <property type="entry name" value="Enolase_C-like"/>
</dbReference>
<dbReference type="OrthoDB" id="5168231at2"/>
<dbReference type="Gene3D" id="3.30.390.10">
    <property type="entry name" value="Enolase-like, N-terminal domain"/>
    <property type="match status" value="1"/>
</dbReference>
<dbReference type="InterPro" id="IPR029017">
    <property type="entry name" value="Enolase-like_N"/>
</dbReference>
<dbReference type="SFLD" id="SFLDG00179">
    <property type="entry name" value="mandelate_racemase"/>
    <property type="match status" value="1"/>
</dbReference>
<dbReference type="Pfam" id="PF13378">
    <property type="entry name" value="MR_MLE_C"/>
    <property type="match status" value="1"/>
</dbReference>
<dbReference type="PANTHER" id="PTHR13794:SF58">
    <property type="entry name" value="MITOCHONDRIAL ENOLASE SUPERFAMILY MEMBER 1"/>
    <property type="match status" value="1"/>
</dbReference>
<dbReference type="GO" id="GO:0016836">
    <property type="term" value="F:hydro-lyase activity"/>
    <property type="evidence" value="ECO:0007669"/>
    <property type="project" value="TreeGrafter"/>
</dbReference>